<keyword evidence="3" id="KW-1185">Reference proteome</keyword>
<sequence length="158" mass="17543">MAGAEKDNELNLQMLAHERAKYFRAVRRLFQQLDKNGDGGITVKEFEVALEDPTLMQVFDALEISADDAWTLFTQLDSDGDAHVDAEEFLEGCMLLKGPARSIDEAPLDSVFKTVWVMETAGNAEFQNVMGMKRDLAVVKMRLEQQVSALLAANLSSS</sequence>
<dbReference type="SMART" id="SM00054">
    <property type="entry name" value="EFh"/>
    <property type="match status" value="2"/>
</dbReference>
<dbReference type="OrthoDB" id="191686at2759"/>
<name>A0A812PKI1_9DINO</name>
<dbReference type="EMBL" id="CAJNDS010002120">
    <property type="protein sequence ID" value="CAE7338604.1"/>
    <property type="molecule type" value="Genomic_DNA"/>
</dbReference>
<reference evidence="2" key="1">
    <citation type="submission" date="2021-02" db="EMBL/GenBank/DDBJ databases">
        <authorList>
            <person name="Dougan E. K."/>
            <person name="Rhodes N."/>
            <person name="Thang M."/>
            <person name="Chan C."/>
        </authorList>
    </citation>
    <scope>NUCLEOTIDE SEQUENCE</scope>
</reference>
<dbReference type="InterPro" id="IPR002048">
    <property type="entry name" value="EF_hand_dom"/>
</dbReference>
<dbReference type="Proteomes" id="UP000604046">
    <property type="component" value="Unassembled WGS sequence"/>
</dbReference>
<dbReference type="GO" id="GO:0005509">
    <property type="term" value="F:calcium ion binding"/>
    <property type="evidence" value="ECO:0007669"/>
    <property type="project" value="InterPro"/>
</dbReference>
<evidence type="ECO:0000313" key="2">
    <source>
        <dbReference type="EMBL" id="CAE7338604.1"/>
    </source>
</evidence>
<comment type="caution">
    <text evidence="2">The sequence shown here is derived from an EMBL/GenBank/DDBJ whole genome shotgun (WGS) entry which is preliminary data.</text>
</comment>
<dbReference type="InterPro" id="IPR011992">
    <property type="entry name" value="EF-hand-dom_pair"/>
</dbReference>
<protein>
    <submittedName>
        <fullName evidence="2">Scn11a protein</fullName>
    </submittedName>
</protein>
<organism evidence="2 3">
    <name type="scientific">Symbiodinium natans</name>
    <dbReference type="NCBI Taxonomy" id="878477"/>
    <lineage>
        <taxon>Eukaryota</taxon>
        <taxon>Sar</taxon>
        <taxon>Alveolata</taxon>
        <taxon>Dinophyceae</taxon>
        <taxon>Suessiales</taxon>
        <taxon>Symbiodiniaceae</taxon>
        <taxon>Symbiodinium</taxon>
    </lineage>
</organism>
<feature type="domain" description="EF-hand" evidence="1">
    <location>
        <begin position="21"/>
        <end position="56"/>
    </location>
</feature>
<feature type="domain" description="EF-hand" evidence="1">
    <location>
        <begin position="64"/>
        <end position="99"/>
    </location>
</feature>
<evidence type="ECO:0000259" key="1">
    <source>
        <dbReference type="PROSITE" id="PS50222"/>
    </source>
</evidence>
<accession>A0A812PKI1</accession>
<dbReference type="Pfam" id="PF13499">
    <property type="entry name" value="EF-hand_7"/>
    <property type="match status" value="1"/>
</dbReference>
<evidence type="ECO:0000313" key="3">
    <source>
        <dbReference type="Proteomes" id="UP000604046"/>
    </source>
</evidence>
<proteinExistence type="predicted"/>
<dbReference type="SUPFAM" id="SSF47473">
    <property type="entry name" value="EF-hand"/>
    <property type="match status" value="1"/>
</dbReference>
<dbReference type="AlphaFoldDB" id="A0A812PKI1"/>
<gene>
    <name evidence="2" type="primary">Scn11a</name>
    <name evidence="2" type="ORF">SNAT2548_LOCUS17727</name>
</gene>
<dbReference type="Gene3D" id="1.10.238.10">
    <property type="entry name" value="EF-hand"/>
    <property type="match status" value="1"/>
</dbReference>
<dbReference type="PROSITE" id="PS50222">
    <property type="entry name" value="EF_HAND_2"/>
    <property type="match status" value="2"/>
</dbReference>